<keyword evidence="2" id="KW-1185">Reference proteome</keyword>
<evidence type="ECO:0000313" key="1">
    <source>
        <dbReference type="EMBL" id="NTY63031.1"/>
    </source>
</evidence>
<evidence type="ECO:0000313" key="2">
    <source>
        <dbReference type="Proteomes" id="UP000708347"/>
    </source>
</evidence>
<dbReference type="EMBL" id="VBSB01000025">
    <property type="protein sequence ID" value="NTY63031.1"/>
    <property type="molecule type" value="Genomic_DNA"/>
</dbReference>
<reference evidence="1 2" key="1">
    <citation type="submission" date="2019-05" db="EMBL/GenBank/DDBJ databases">
        <title>Mycolicibacterium sphagni ENV482 genome assembly.</title>
        <authorList>
            <person name="Chen W."/>
            <person name="Faulkner N.W."/>
            <person name="Hyman M.R."/>
        </authorList>
    </citation>
    <scope>NUCLEOTIDE SEQUENCE [LARGE SCALE GENOMIC DNA]</scope>
    <source>
        <strain evidence="1 2">ENV482</strain>
    </source>
</reference>
<protein>
    <submittedName>
        <fullName evidence="1">DUF779 domain-containing protein</fullName>
    </submittedName>
</protein>
<comment type="caution">
    <text evidence="1">The sequence shown here is derived from an EMBL/GenBank/DDBJ whole genome shotgun (WGS) entry which is preliminary data.</text>
</comment>
<name>A0ABX2K7N4_9MYCO</name>
<proteinExistence type="predicted"/>
<dbReference type="Proteomes" id="UP000708347">
    <property type="component" value="Unassembled WGS sequence"/>
</dbReference>
<feature type="non-terminal residue" evidence="1">
    <location>
        <position position="1"/>
    </location>
</feature>
<sequence>WISADQYLLHEDVTAVTYFGGLGEQAGHDPAPFDYRCSVGTRGWQ</sequence>
<organism evidence="1 2">
    <name type="scientific">Mycolicibacterium sphagni</name>
    <dbReference type="NCBI Taxonomy" id="1786"/>
    <lineage>
        <taxon>Bacteria</taxon>
        <taxon>Bacillati</taxon>
        <taxon>Actinomycetota</taxon>
        <taxon>Actinomycetes</taxon>
        <taxon>Mycobacteriales</taxon>
        <taxon>Mycobacteriaceae</taxon>
        <taxon>Mycolicibacterium</taxon>
    </lineage>
</organism>
<accession>A0ABX2K7N4</accession>
<gene>
    <name evidence="1" type="ORF">FEG63_26220</name>
</gene>